<protein>
    <submittedName>
        <fullName evidence="1">Uncharacterized protein</fullName>
    </submittedName>
</protein>
<organism evidence="1 2">
    <name type="scientific">Malus domestica</name>
    <name type="common">Apple</name>
    <name type="synonym">Pyrus malus</name>
    <dbReference type="NCBI Taxonomy" id="3750"/>
    <lineage>
        <taxon>Eukaryota</taxon>
        <taxon>Viridiplantae</taxon>
        <taxon>Streptophyta</taxon>
        <taxon>Embryophyta</taxon>
        <taxon>Tracheophyta</taxon>
        <taxon>Spermatophyta</taxon>
        <taxon>Magnoliopsida</taxon>
        <taxon>eudicotyledons</taxon>
        <taxon>Gunneridae</taxon>
        <taxon>Pentapetalae</taxon>
        <taxon>rosids</taxon>
        <taxon>fabids</taxon>
        <taxon>Rosales</taxon>
        <taxon>Rosaceae</taxon>
        <taxon>Amygdaloideae</taxon>
        <taxon>Maleae</taxon>
        <taxon>Malus</taxon>
    </lineage>
</organism>
<dbReference type="AlphaFoldDB" id="A0A498JIF9"/>
<dbReference type="Proteomes" id="UP000290289">
    <property type="component" value="Chromosome 7"/>
</dbReference>
<evidence type="ECO:0000313" key="1">
    <source>
        <dbReference type="EMBL" id="RXH93533.1"/>
    </source>
</evidence>
<dbReference type="EMBL" id="RDQH01000333">
    <property type="protein sequence ID" value="RXH93533.1"/>
    <property type="molecule type" value="Genomic_DNA"/>
</dbReference>
<reference evidence="1 2" key="1">
    <citation type="submission" date="2018-10" db="EMBL/GenBank/DDBJ databases">
        <title>A high-quality apple genome assembly.</title>
        <authorList>
            <person name="Hu J."/>
        </authorList>
    </citation>
    <scope>NUCLEOTIDE SEQUENCE [LARGE SCALE GENOMIC DNA]</scope>
    <source>
        <strain evidence="2">cv. HFTH1</strain>
        <tissue evidence="1">Young leaf</tissue>
    </source>
</reference>
<name>A0A498JIF9_MALDO</name>
<keyword evidence="2" id="KW-1185">Reference proteome</keyword>
<comment type="caution">
    <text evidence="1">The sequence shown here is derived from an EMBL/GenBank/DDBJ whole genome shotgun (WGS) entry which is preliminary data.</text>
</comment>
<dbReference type="GO" id="GO:0030117">
    <property type="term" value="C:membrane coat"/>
    <property type="evidence" value="ECO:0007669"/>
    <property type="project" value="InterPro"/>
</dbReference>
<dbReference type="GO" id="GO:0006886">
    <property type="term" value="P:intracellular protein transport"/>
    <property type="evidence" value="ECO:0007669"/>
    <property type="project" value="InterPro"/>
</dbReference>
<dbReference type="SUPFAM" id="SSF55711">
    <property type="entry name" value="Subdomain of clathrin and coatomer appendage domain"/>
    <property type="match status" value="1"/>
</dbReference>
<accession>A0A498JIF9</accession>
<dbReference type="InterPro" id="IPR009028">
    <property type="entry name" value="Coatomer/calthrin_app_sub_C"/>
</dbReference>
<gene>
    <name evidence="1" type="ORF">DVH24_014109</name>
</gene>
<dbReference type="STRING" id="3750.A0A498JIF9"/>
<proteinExistence type="predicted"/>
<dbReference type="GO" id="GO:0016192">
    <property type="term" value="P:vesicle-mediated transport"/>
    <property type="evidence" value="ECO:0007669"/>
    <property type="project" value="InterPro"/>
</dbReference>
<sequence>MLPPSELAKSKAPVQAHFGELDSFVGFSDVTILQFSFAFFRLNYFIETPIILVIHVQAGLTSMHCILQNLKVRVRLLFGIESSWKEVAMKLTVKSEDEAVSEAIHEIVENG</sequence>
<evidence type="ECO:0000313" key="2">
    <source>
        <dbReference type="Proteomes" id="UP000290289"/>
    </source>
</evidence>